<sequence>MENARNLQLRPEDPISSIKASTMLPAETMSKVLHAAAKATG</sequence>
<reference evidence="1 2" key="1">
    <citation type="submission" date="2013-11" db="EMBL/GenBank/DDBJ databases">
        <title>The Genome Sequence of Phytophthora parasitica CJ05E6.</title>
        <authorList>
            <consortium name="The Broad Institute Genomics Platform"/>
            <person name="Russ C."/>
            <person name="Tyler B."/>
            <person name="Panabieres F."/>
            <person name="Shan W."/>
            <person name="Tripathy S."/>
            <person name="Grunwald N."/>
            <person name="Machado M."/>
            <person name="Johnson C.S."/>
            <person name="Arredondo F."/>
            <person name="Hong C."/>
            <person name="Coffey M."/>
            <person name="Young S.K."/>
            <person name="Zeng Q."/>
            <person name="Gargeya S."/>
            <person name="Fitzgerald M."/>
            <person name="Abouelleil A."/>
            <person name="Alvarado L."/>
            <person name="Chapman S.B."/>
            <person name="Gainer-Dewar J."/>
            <person name="Goldberg J."/>
            <person name="Griggs A."/>
            <person name="Gujja S."/>
            <person name="Hansen M."/>
            <person name="Howarth C."/>
            <person name="Imamovic A."/>
            <person name="Ireland A."/>
            <person name="Larimer J."/>
            <person name="McCowan C."/>
            <person name="Murphy C."/>
            <person name="Pearson M."/>
            <person name="Poon T.W."/>
            <person name="Priest M."/>
            <person name="Roberts A."/>
            <person name="Saif S."/>
            <person name="Shea T."/>
            <person name="Sykes S."/>
            <person name="Wortman J."/>
            <person name="Nusbaum C."/>
            <person name="Birren B."/>
        </authorList>
    </citation>
    <scope>NUCLEOTIDE SEQUENCE [LARGE SCALE GENOMIC DNA]</scope>
    <source>
        <strain evidence="1 2">CJ05E6</strain>
    </source>
</reference>
<evidence type="ECO:0000313" key="1">
    <source>
        <dbReference type="EMBL" id="ETL50650.1"/>
    </source>
</evidence>
<dbReference type="Proteomes" id="UP000053864">
    <property type="component" value="Unassembled WGS sequence"/>
</dbReference>
<protein>
    <submittedName>
        <fullName evidence="1">Uncharacterized protein</fullName>
    </submittedName>
</protein>
<accession>W2JW93</accession>
<dbReference type="EMBL" id="KI670314">
    <property type="protein sequence ID" value="ETL50650.1"/>
    <property type="molecule type" value="Genomic_DNA"/>
</dbReference>
<gene>
    <name evidence="1" type="ORF">L916_00135</name>
</gene>
<name>W2JW93_PHYNI</name>
<evidence type="ECO:0000313" key="2">
    <source>
        <dbReference type="Proteomes" id="UP000053864"/>
    </source>
</evidence>
<dbReference type="AlphaFoldDB" id="W2JW93"/>
<organism evidence="1 2">
    <name type="scientific">Phytophthora nicotianae</name>
    <name type="common">Potato buckeye rot agent</name>
    <name type="synonym">Phytophthora parasitica</name>
    <dbReference type="NCBI Taxonomy" id="4792"/>
    <lineage>
        <taxon>Eukaryota</taxon>
        <taxon>Sar</taxon>
        <taxon>Stramenopiles</taxon>
        <taxon>Oomycota</taxon>
        <taxon>Peronosporomycetes</taxon>
        <taxon>Peronosporales</taxon>
        <taxon>Peronosporaceae</taxon>
        <taxon>Phytophthora</taxon>
    </lineage>
</organism>
<proteinExistence type="predicted"/>